<evidence type="ECO:0000313" key="12">
    <source>
        <dbReference type="Proteomes" id="UP000320184"/>
    </source>
</evidence>
<dbReference type="PANTHER" id="PTHR11727">
    <property type="entry name" value="DIMETHYLADENOSINE TRANSFERASE"/>
    <property type="match status" value="1"/>
</dbReference>
<dbReference type="Pfam" id="PF00398">
    <property type="entry name" value="RrnaAD"/>
    <property type="match status" value="1"/>
</dbReference>
<dbReference type="GO" id="GO:0005829">
    <property type="term" value="C:cytosol"/>
    <property type="evidence" value="ECO:0007669"/>
    <property type="project" value="TreeGrafter"/>
</dbReference>
<evidence type="ECO:0000256" key="4">
    <source>
        <dbReference type="ARBA" id="ARBA00022679"/>
    </source>
</evidence>
<keyword evidence="4 7" id="KW-0808">Transferase</keyword>
<comment type="similarity">
    <text evidence="7">Belongs to the class I-like SAM-binding methyltransferase superfamily. rRNA adenine N(6)-methyltransferase family. RsmA subfamily.</text>
</comment>
<evidence type="ECO:0000256" key="9">
    <source>
        <dbReference type="SAM" id="MobiDB-lite"/>
    </source>
</evidence>
<comment type="catalytic activity">
    <reaction evidence="7">
        <text>adenosine(1518)/adenosine(1519) in 16S rRNA + 4 S-adenosyl-L-methionine = N(6)-dimethyladenosine(1518)/N(6)-dimethyladenosine(1519) in 16S rRNA + 4 S-adenosyl-L-homocysteine + 4 H(+)</text>
        <dbReference type="Rhea" id="RHEA:19609"/>
        <dbReference type="Rhea" id="RHEA-COMP:10232"/>
        <dbReference type="Rhea" id="RHEA-COMP:10233"/>
        <dbReference type="ChEBI" id="CHEBI:15378"/>
        <dbReference type="ChEBI" id="CHEBI:57856"/>
        <dbReference type="ChEBI" id="CHEBI:59789"/>
        <dbReference type="ChEBI" id="CHEBI:74411"/>
        <dbReference type="ChEBI" id="CHEBI:74493"/>
        <dbReference type="EC" id="2.1.1.182"/>
    </reaction>
</comment>
<name>A0A538SKD4_UNCEI</name>
<dbReference type="InterPro" id="IPR011530">
    <property type="entry name" value="rRNA_adenine_dimethylase"/>
</dbReference>
<dbReference type="SUPFAM" id="SSF53335">
    <property type="entry name" value="S-adenosyl-L-methionine-dependent methyltransferases"/>
    <property type="match status" value="1"/>
</dbReference>
<feature type="region of interest" description="Disordered" evidence="9">
    <location>
        <begin position="1"/>
        <end position="43"/>
    </location>
</feature>
<evidence type="ECO:0000259" key="10">
    <source>
        <dbReference type="SMART" id="SM00650"/>
    </source>
</evidence>
<dbReference type="InterPro" id="IPR020598">
    <property type="entry name" value="rRNA_Ade_methylase_Trfase_N"/>
</dbReference>
<dbReference type="Proteomes" id="UP000320184">
    <property type="component" value="Unassembled WGS sequence"/>
</dbReference>
<dbReference type="GO" id="GO:0003723">
    <property type="term" value="F:RNA binding"/>
    <property type="evidence" value="ECO:0007669"/>
    <property type="project" value="UniProtKB-UniRule"/>
</dbReference>
<dbReference type="InterPro" id="IPR029063">
    <property type="entry name" value="SAM-dependent_MTases_sf"/>
</dbReference>
<dbReference type="InterPro" id="IPR001737">
    <property type="entry name" value="KsgA/Erm"/>
</dbReference>
<feature type="binding site" evidence="7 8">
    <location>
        <position position="76"/>
    </location>
    <ligand>
        <name>S-adenosyl-L-methionine</name>
        <dbReference type="ChEBI" id="CHEBI:59789"/>
    </ligand>
</feature>
<dbReference type="EMBL" id="VBOT01000053">
    <property type="protein sequence ID" value="TMQ51829.1"/>
    <property type="molecule type" value="Genomic_DNA"/>
</dbReference>
<evidence type="ECO:0000256" key="5">
    <source>
        <dbReference type="ARBA" id="ARBA00022691"/>
    </source>
</evidence>
<keyword evidence="5 7" id="KW-0949">S-adenosyl-L-methionine</keyword>
<sequence>MASSWPPAPAPRGPAPRRGPGKASVSPSRRVPNPARGGRASSYVRERAALEGGGLSRLKRVLAERGLAPRRRFGQNFLIREDLADRIVDHCHLSQDDVAVEIGPGAGALTSRLASRVRRLIAVEKDTGLAALLREELAELPGVEIVEGDFLAFDLPAAAAAHGVPRLAVAGNIPYNITTPVLERIFDQRAAVRVAVLLVQKEYAERLAAAAGTPEYGSLTLFARYHALLEPLMTVRAAAFWPRPEVDSMLVRFLLRERPPVEVPSEALLFRIIRGSFQMRRKQLMNTLEETLGVGKQDVARLCRAAGIDPRRRGETLTLDEFAKLARAAAPG</sequence>
<dbReference type="NCBIfam" id="TIGR00755">
    <property type="entry name" value="ksgA"/>
    <property type="match status" value="1"/>
</dbReference>
<feature type="domain" description="Ribosomal RNA adenine methylase transferase N-terminal" evidence="10">
    <location>
        <begin position="83"/>
        <end position="257"/>
    </location>
</feature>
<evidence type="ECO:0000256" key="1">
    <source>
        <dbReference type="ARBA" id="ARBA00022490"/>
    </source>
</evidence>
<keyword evidence="2 7" id="KW-0698">rRNA processing</keyword>
<proteinExistence type="inferred from homology"/>
<keyword evidence="6 7" id="KW-0694">RNA-binding</keyword>
<evidence type="ECO:0000313" key="11">
    <source>
        <dbReference type="EMBL" id="TMQ51829.1"/>
    </source>
</evidence>
<evidence type="ECO:0000256" key="2">
    <source>
        <dbReference type="ARBA" id="ARBA00022552"/>
    </source>
</evidence>
<evidence type="ECO:0000256" key="3">
    <source>
        <dbReference type="ARBA" id="ARBA00022603"/>
    </source>
</evidence>
<feature type="binding site" evidence="7 8">
    <location>
        <position position="149"/>
    </location>
    <ligand>
        <name>S-adenosyl-L-methionine</name>
        <dbReference type="ChEBI" id="CHEBI:59789"/>
    </ligand>
</feature>
<reference evidence="11 12" key="1">
    <citation type="journal article" date="2019" name="Nat. Microbiol.">
        <title>Mediterranean grassland soil C-N compound turnover is dependent on rainfall and depth, and is mediated by genomically divergent microorganisms.</title>
        <authorList>
            <person name="Diamond S."/>
            <person name="Andeer P.F."/>
            <person name="Li Z."/>
            <person name="Crits-Christoph A."/>
            <person name="Burstein D."/>
            <person name="Anantharaman K."/>
            <person name="Lane K.R."/>
            <person name="Thomas B.C."/>
            <person name="Pan C."/>
            <person name="Northen T.R."/>
            <person name="Banfield J.F."/>
        </authorList>
    </citation>
    <scope>NUCLEOTIDE SEQUENCE [LARGE SCALE GENOMIC DNA]</scope>
    <source>
        <strain evidence="11">WS_3</strain>
    </source>
</reference>
<feature type="compositionally biased region" description="Pro residues" evidence="9">
    <location>
        <begin position="1"/>
        <end position="14"/>
    </location>
</feature>
<protein>
    <recommendedName>
        <fullName evidence="7">Ribosomal RNA small subunit methyltransferase A</fullName>
        <ecNumber evidence="7">2.1.1.182</ecNumber>
    </recommendedName>
    <alternativeName>
        <fullName evidence="7">16S rRNA (adenine(1518)-N(6)/adenine(1519)-N(6))-dimethyltransferase</fullName>
    </alternativeName>
    <alternativeName>
        <fullName evidence="7">16S rRNA dimethyladenosine transferase</fullName>
    </alternativeName>
    <alternativeName>
        <fullName evidence="7">16S rRNA dimethylase</fullName>
    </alternativeName>
    <alternativeName>
        <fullName evidence="7">S-adenosylmethionine-6-N', N'-adenosyl(rRNA) dimethyltransferase</fullName>
    </alternativeName>
</protein>
<feature type="binding site" evidence="7 8">
    <location>
        <position position="78"/>
    </location>
    <ligand>
        <name>S-adenosyl-L-methionine</name>
        <dbReference type="ChEBI" id="CHEBI:59789"/>
    </ligand>
</feature>
<dbReference type="InterPro" id="IPR023165">
    <property type="entry name" value="rRNA_Ade_diMease-like_C"/>
</dbReference>
<dbReference type="CDD" id="cd02440">
    <property type="entry name" value="AdoMet_MTases"/>
    <property type="match status" value="1"/>
</dbReference>
<feature type="binding site" evidence="7 8">
    <location>
        <position position="124"/>
    </location>
    <ligand>
        <name>S-adenosyl-L-methionine</name>
        <dbReference type="ChEBI" id="CHEBI:59789"/>
    </ligand>
</feature>
<dbReference type="InterPro" id="IPR020596">
    <property type="entry name" value="rRNA_Ade_Mease_Trfase_CS"/>
</dbReference>
<keyword evidence="3 7" id="KW-0489">Methyltransferase</keyword>
<dbReference type="PANTHER" id="PTHR11727:SF7">
    <property type="entry name" value="DIMETHYLADENOSINE TRANSFERASE-RELATED"/>
    <property type="match status" value="1"/>
</dbReference>
<dbReference type="GO" id="GO:0052908">
    <property type="term" value="F:16S rRNA (adenine(1518)-N(6)/adenine(1519)-N(6))-dimethyltransferase activity"/>
    <property type="evidence" value="ECO:0007669"/>
    <property type="project" value="UniProtKB-EC"/>
</dbReference>
<comment type="subcellular location">
    <subcellularLocation>
        <location evidence="7">Cytoplasm</location>
    </subcellularLocation>
</comment>
<evidence type="ECO:0000256" key="7">
    <source>
        <dbReference type="HAMAP-Rule" id="MF_00607"/>
    </source>
</evidence>
<comment type="function">
    <text evidence="7">Specifically dimethylates two adjacent adenosines (A1518 and A1519) in the loop of a conserved hairpin near the 3'-end of 16S rRNA in the 30S particle. May play a critical role in biogenesis of 30S subunits.</text>
</comment>
<dbReference type="HAMAP" id="MF_00607">
    <property type="entry name" value="16SrRNA_methyltr_A"/>
    <property type="match status" value="1"/>
</dbReference>
<gene>
    <name evidence="7 11" type="primary">rsmA</name>
    <name evidence="7" type="synonym">ksgA</name>
    <name evidence="11" type="ORF">E6K73_04860</name>
</gene>
<dbReference type="Gene3D" id="3.40.50.150">
    <property type="entry name" value="Vaccinia Virus protein VP39"/>
    <property type="match status" value="1"/>
</dbReference>
<dbReference type="PROSITE" id="PS01131">
    <property type="entry name" value="RRNA_A_DIMETH"/>
    <property type="match status" value="1"/>
</dbReference>
<accession>A0A538SKD4</accession>
<feature type="binding site" evidence="7 8">
    <location>
        <position position="103"/>
    </location>
    <ligand>
        <name>S-adenosyl-L-methionine</name>
        <dbReference type="ChEBI" id="CHEBI:59789"/>
    </ligand>
</feature>
<dbReference type="AlphaFoldDB" id="A0A538SKD4"/>
<dbReference type="Gene3D" id="1.10.8.100">
    <property type="entry name" value="Ribosomal RNA adenine dimethylase-like, domain 2"/>
    <property type="match status" value="1"/>
</dbReference>
<dbReference type="SMART" id="SM00650">
    <property type="entry name" value="rADc"/>
    <property type="match status" value="1"/>
</dbReference>
<evidence type="ECO:0000256" key="8">
    <source>
        <dbReference type="PROSITE-ProRule" id="PRU01026"/>
    </source>
</evidence>
<feature type="binding site" evidence="7 8">
    <location>
        <position position="172"/>
    </location>
    <ligand>
        <name>S-adenosyl-L-methionine</name>
        <dbReference type="ChEBI" id="CHEBI:59789"/>
    </ligand>
</feature>
<dbReference type="EC" id="2.1.1.182" evidence="7"/>
<evidence type="ECO:0000256" key="6">
    <source>
        <dbReference type="ARBA" id="ARBA00022884"/>
    </source>
</evidence>
<comment type="caution">
    <text evidence="11">The sequence shown here is derived from an EMBL/GenBank/DDBJ whole genome shotgun (WGS) entry which is preliminary data.</text>
</comment>
<organism evidence="11 12">
    <name type="scientific">Eiseniibacteriota bacterium</name>
    <dbReference type="NCBI Taxonomy" id="2212470"/>
    <lineage>
        <taxon>Bacteria</taxon>
        <taxon>Candidatus Eiseniibacteriota</taxon>
    </lineage>
</organism>
<keyword evidence="1 7" id="KW-0963">Cytoplasm</keyword>
<dbReference type="PROSITE" id="PS51689">
    <property type="entry name" value="SAM_RNA_A_N6_MT"/>
    <property type="match status" value="1"/>
</dbReference>